<evidence type="ECO:0000256" key="1">
    <source>
        <dbReference type="SAM" id="MobiDB-lite"/>
    </source>
</evidence>
<evidence type="ECO:0000313" key="4">
    <source>
        <dbReference type="Proteomes" id="UP000199452"/>
    </source>
</evidence>
<keyword evidence="2" id="KW-0812">Transmembrane</keyword>
<keyword evidence="2" id="KW-1133">Transmembrane helix</keyword>
<sequence length="269" mass="28571">MNEVTTADRIRAVAIAVIVHVAMLLLLLFLGLNATIPPTSDAGILINFGTDLDGQGRLEPATDVKVNSSMPQVTDAADKENLLTQDFEEAPAIEKQKEKKKPVTEKPTPKTEKTEVKTKTEQKSVEPQQKVNQKALFPGKKSDGGDQGEGETGKAGNQGDPNGSPLSGNRIGGGNGNGNIPSFSLAGRGSLTLPTPKYSSQTEGKVVVEITVDREGNVVKANPTIKGSTVQDDKLFEAAKDAALKAKFNVKSDAPAYQVGTITYNFRLQ</sequence>
<dbReference type="STRING" id="1640674.SAMN05216323_10349"/>
<dbReference type="EMBL" id="FMYP01000034">
    <property type="protein sequence ID" value="SDC49894.1"/>
    <property type="molecule type" value="Genomic_DNA"/>
</dbReference>
<dbReference type="AlphaFoldDB" id="A0A1G6M3L6"/>
<keyword evidence="4" id="KW-1185">Reference proteome</keyword>
<gene>
    <name evidence="3" type="ORF">SAMN05216323_10349</name>
</gene>
<protein>
    <submittedName>
        <fullName evidence="3">Outer membrane transport energization protein TonB</fullName>
    </submittedName>
</protein>
<feature type="compositionally biased region" description="Basic and acidic residues" evidence="1">
    <location>
        <begin position="92"/>
        <end position="124"/>
    </location>
</feature>
<name>A0A1G6M3L6_9BACT</name>
<proteinExistence type="predicted"/>
<keyword evidence="2" id="KW-0472">Membrane</keyword>
<dbReference type="SUPFAM" id="SSF74653">
    <property type="entry name" value="TolA/TonB C-terminal domain"/>
    <property type="match status" value="1"/>
</dbReference>
<dbReference type="OrthoDB" id="9786892at2"/>
<evidence type="ECO:0000313" key="3">
    <source>
        <dbReference type="EMBL" id="SDC49894.1"/>
    </source>
</evidence>
<reference evidence="3 4" key="1">
    <citation type="submission" date="2016-09" db="EMBL/GenBank/DDBJ databases">
        <authorList>
            <person name="Capua I."/>
            <person name="De Benedictis P."/>
            <person name="Joannis T."/>
            <person name="Lombin L.H."/>
            <person name="Cattoli G."/>
        </authorList>
    </citation>
    <scope>NUCLEOTIDE SEQUENCE [LARGE SCALE GENOMIC DNA]</scope>
    <source>
        <strain evidence="3 4">A7P-90m</strain>
    </source>
</reference>
<dbReference type="RefSeq" id="WP_092438512.1">
    <property type="nucleotide sequence ID" value="NZ_FMYP01000034.1"/>
</dbReference>
<evidence type="ECO:0000256" key="2">
    <source>
        <dbReference type="SAM" id="Phobius"/>
    </source>
</evidence>
<feature type="region of interest" description="Disordered" evidence="1">
    <location>
        <begin position="88"/>
        <end position="183"/>
    </location>
</feature>
<organism evidence="3 4">
    <name type="scientific">Williamwhitmania taraxaci</name>
    <dbReference type="NCBI Taxonomy" id="1640674"/>
    <lineage>
        <taxon>Bacteria</taxon>
        <taxon>Pseudomonadati</taxon>
        <taxon>Bacteroidota</taxon>
        <taxon>Bacteroidia</taxon>
        <taxon>Bacteroidales</taxon>
        <taxon>Williamwhitmaniaceae</taxon>
        <taxon>Williamwhitmania</taxon>
    </lineage>
</organism>
<dbReference type="Gene3D" id="3.30.1150.10">
    <property type="match status" value="1"/>
</dbReference>
<feature type="transmembrane region" description="Helical" evidence="2">
    <location>
        <begin position="12"/>
        <end position="32"/>
    </location>
</feature>
<dbReference type="Proteomes" id="UP000199452">
    <property type="component" value="Unassembled WGS sequence"/>
</dbReference>
<accession>A0A1G6M3L6</accession>